<dbReference type="STRING" id="1137993.SAMN05660209_03774"/>
<dbReference type="EMBL" id="FNOT01000012">
    <property type="protein sequence ID" value="SDY81491.1"/>
    <property type="molecule type" value="Genomic_DNA"/>
</dbReference>
<dbReference type="AlphaFoldDB" id="A0A1H3MXT6"/>
<organism evidence="2 3">
    <name type="scientific">Geodermatophilus africanus</name>
    <dbReference type="NCBI Taxonomy" id="1137993"/>
    <lineage>
        <taxon>Bacteria</taxon>
        <taxon>Bacillati</taxon>
        <taxon>Actinomycetota</taxon>
        <taxon>Actinomycetes</taxon>
        <taxon>Geodermatophilales</taxon>
        <taxon>Geodermatophilaceae</taxon>
        <taxon>Geodermatophilus</taxon>
    </lineage>
</organism>
<keyword evidence="3" id="KW-1185">Reference proteome</keyword>
<evidence type="ECO:0000256" key="1">
    <source>
        <dbReference type="ARBA" id="ARBA00005721"/>
    </source>
</evidence>
<dbReference type="Pfam" id="PF03780">
    <property type="entry name" value="Asp23"/>
    <property type="match status" value="1"/>
</dbReference>
<reference evidence="3" key="1">
    <citation type="submission" date="2016-10" db="EMBL/GenBank/DDBJ databases">
        <authorList>
            <person name="Varghese N."/>
            <person name="Submissions S."/>
        </authorList>
    </citation>
    <scope>NUCLEOTIDE SEQUENCE [LARGE SCALE GENOMIC DNA]</scope>
    <source>
        <strain evidence="3">DSM 45422</strain>
    </source>
</reference>
<comment type="similarity">
    <text evidence="1">Belongs to the asp23 family.</text>
</comment>
<evidence type="ECO:0000313" key="3">
    <source>
        <dbReference type="Proteomes" id="UP000198921"/>
    </source>
</evidence>
<dbReference type="PANTHER" id="PTHR34297">
    <property type="entry name" value="HYPOTHETICAL CYTOSOLIC PROTEIN-RELATED"/>
    <property type="match status" value="1"/>
</dbReference>
<dbReference type="OrthoDB" id="5148065at2"/>
<proteinExistence type="inferred from homology"/>
<dbReference type="Proteomes" id="UP000198921">
    <property type="component" value="Unassembled WGS sequence"/>
</dbReference>
<evidence type="ECO:0000313" key="2">
    <source>
        <dbReference type="EMBL" id="SDY81491.1"/>
    </source>
</evidence>
<protein>
    <submittedName>
        <fullName evidence="2">Uncharacterized conserved protein YloU, alkaline shock protein (Asp23) family</fullName>
    </submittedName>
</protein>
<dbReference type="RefSeq" id="WP_091159645.1">
    <property type="nucleotide sequence ID" value="NZ_FNOT01000012.1"/>
</dbReference>
<gene>
    <name evidence="2" type="ORF">SAMN05660209_03774</name>
</gene>
<dbReference type="InterPro" id="IPR005531">
    <property type="entry name" value="Asp23"/>
</dbReference>
<accession>A0A1H3MXT6</accession>
<sequence>MSTAVTRAPDDAPIGAPLAAEVGSAYPQLGDPAERGSLTIADRVVERVAGYAVTRVEDVSAAPRRLLGVRVGGARADEEASVDARVDGHTATVDATIAVGWPASVRAVTARLRQQVREDVERITGVRVAHIDIDVVSMIAPAARRRRVQ</sequence>
<name>A0A1H3MXT6_9ACTN</name>